<dbReference type="PROSITE" id="PS51736">
    <property type="entry name" value="RECOMBINASES_3"/>
    <property type="match status" value="1"/>
</dbReference>
<gene>
    <name evidence="3" type="ORF">DU478_05370</name>
</gene>
<dbReference type="AlphaFoldDB" id="A0A369TPG6"/>
<dbReference type="PANTHER" id="PTHR30461">
    <property type="entry name" value="DNA-INVERTASE FROM LAMBDOID PROPHAGE"/>
    <property type="match status" value="1"/>
</dbReference>
<dbReference type="GO" id="GO:0000150">
    <property type="term" value="F:DNA strand exchange activity"/>
    <property type="evidence" value="ECO:0007669"/>
    <property type="project" value="InterPro"/>
</dbReference>
<dbReference type="SUPFAM" id="SSF53041">
    <property type="entry name" value="Resolvase-like"/>
    <property type="match status" value="1"/>
</dbReference>
<evidence type="ECO:0000256" key="1">
    <source>
        <dbReference type="SAM" id="MobiDB-lite"/>
    </source>
</evidence>
<dbReference type="Gene3D" id="3.40.50.1390">
    <property type="entry name" value="Resolvase, N-terminal catalytic domain"/>
    <property type="match status" value="1"/>
</dbReference>
<dbReference type="InterPro" id="IPR036162">
    <property type="entry name" value="Resolvase-like_N_sf"/>
</dbReference>
<proteinExistence type="predicted"/>
<dbReference type="InterPro" id="IPR006119">
    <property type="entry name" value="Resolv_N"/>
</dbReference>
<name>A0A369TPG6_9RHOB</name>
<feature type="region of interest" description="Disordered" evidence="1">
    <location>
        <begin position="221"/>
        <end position="248"/>
    </location>
</feature>
<reference evidence="3 4" key="1">
    <citation type="submission" date="2018-07" db="EMBL/GenBank/DDBJ databases">
        <title>Thalassococcus profundi sp. nov., a marine bacterium isolated from deep seawater of Okinawa Trough.</title>
        <authorList>
            <person name="Yu M."/>
        </authorList>
    </citation>
    <scope>NUCLEOTIDE SEQUENCE [LARGE SCALE GENOMIC DNA]</scope>
    <source>
        <strain evidence="3 4">WRAS1</strain>
    </source>
</reference>
<dbReference type="EMBL" id="QPMK01000003">
    <property type="protein sequence ID" value="RDD67168.1"/>
    <property type="molecule type" value="Genomic_DNA"/>
</dbReference>
<dbReference type="InterPro" id="IPR050639">
    <property type="entry name" value="SSR_resolvase"/>
</dbReference>
<organism evidence="3 4">
    <name type="scientific">Thalassococcus profundi</name>
    <dbReference type="NCBI Taxonomy" id="2282382"/>
    <lineage>
        <taxon>Bacteria</taxon>
        <taxon>Pseudomonadati</taxon>
        <taxon>Pseudomonadota</taxon>
        <taxon>Alphaproteobacteria</taxon>
        <taxon>Rhodobacterales</taxon>
        <taxon>Roseobacteraceae</taxon>
        <taxon>Thalassococcus</taxon>
    </lineage>
</organism>
<dbReference type="Proteomes" id="UP000253977">
    <property type="component" value="Unassembled WGS sequence"/>
</dbReference>
<evidence type="ECO:0000259" key="2">
    <source>
        <dbReference type="PROSITE" id="PS51736"/>
    </source>
</evidence>
<evidence type="ECO:0000313" key="4">
    <source>
        <dbReference type="Proteomes" id="UP000253977"/>
    </source>
</evidence>
<dbReference type="SMART" id="SM00857">
    <property type="entry name" value="Resolvase"/>
    <property type="match status" value="1"/>
</dbReference>
<keyword evidence="4" id="KW-1185">Reference proteome</keyword>
<dbReference type="Pfam" id="PF00239">
    <property type="entry name" value="Resolvase"/>
    <property type="match status" value="1"/>
</dbReference>
<sequence length="325" mass="36719">MRLIQVIQMIPAIQPHRMFPHRWFGLRALILTAKLPCKAFEFEANYTTLCQPVSNRSFPTFPGSYPMCLNVPFAPKIPATKCRSAVAYARVSTKQQSSQSLSIEGQFDAIRAFASKNRMEITYYELDEASAYGPGSENRPGLQAAIRHAKASGGVVIVYRVSRLSRWIASVDLLRATGVRFYSVDKGYLSETRLRQGVLKAQEEADHKSLAQKMQHSLARLRGKKCRRSVSPSDRRKGTVNNQHRRDDNIRSVANHFCDLPGMEKMTHSARAESLNLAGVLRMVSARRERRSEWTGEALRKQWPLVMAEIELLRDVDNFRGGPVG</sequence>
<accession>A0A369TPG6</accession>
<protein>
    <recommendedName>
        <fullName evidence="2">Resolvase/invertase-type recombinase catalytic domain-containing protein</fullName>
    </recommendedName>
</protein>
<evidence type="ECO:0000313" key="3">
    <source>
        <dbReference type="EMBL" id="RDD67168.1"/>
    </source>
</evidence>
<dbReference type="CDD" id="cd00338">
    <property type="entry name" value="Ser_Recombinase"/>
    <property type="match status" value="1"/>
</dbReference>
<comment type="caution">
    <text evidence="3">The sequence shown here is derived from an EMBL/GenBank/DDBJ whole genome shotgun (WGS) entry which is preliminary data.</text>
</comment>
<dbReference type="GO" id="GO:0003677">
    <property type="term" value="F:DNA binding"/>
    <property type="evidence" value="ECO:0007669"/>
    <property type="project" value="InterPro"/>
</dbReference>
<feature type="domain" description="Resolvase/invertase-type recombinase catalytic" evidence="2">
    <location>
        <begin position="84"/>
        <end position="175"/>
    </location>
</feature>
<dbReference type="PANTHER" id="PTHR30461:SF23">
    <property type="entry name" value="DNA RECOMBINASE-RELATED"/>
    <property type="match status" value="1"/>
</dbReference>